<name>A0ABW2DJ13_9BACT</name>
<evidence type="ECO:0000313" key="5">
    <source>
        <dbReference type="EMBL" id="MFC6997615.1"/>
    </source>
</evidence>
<protein>
    <submittedName>
        <fullName evidence="5">TetR/AcrR family transcriptional regulator</fullName>
    </submittedName>
</protein>
<dbReference type="Gene3D" id="1.10.10.60">
    <property type="entry name" value="Homeodomain-like"/>
    <property type="match status" value="1"/>
</dbReference>
<feature type="domain" description="HTH tetR-type" evidence="4">
    <location>
        <begin position="7"/>
        <end position="51"/>
    </location>
</feature>
<sequence>MSFKETILHEALVLFEQKGIENISTDDLLEALDISRGTLNEIASSKRELVQLCILQSIMKRQAVADLVVAEAEHPLEALLQLLQLSLEEVYSFSPAFVEDLKNHYPWAWGRLQLFMRKLSQNYLNPLLKECVSRGYLQADLPSEMVVRLFINHLQGLLNPHLFPAYAFNYQELFKLVVVYYLKGCATPLGQEQIEEFTYRELAV</sequence>
<comment type="caution">
    <text evidence="5">The sequence shown here is derived from an EMBL/GenBank/DDBJ whole genome shotgun (WGS) entry which is preliminary data.</text>
</comment>
<keyword evidence="1" id="KW-0805">Transcription regulation</keyword>
<dbReference type="InterPro" id="IPR001647">
    <property type="entry name" value="HTH_TetR"/>
</dbReference>
<dbReference type="InterPro" id="IPR036271">
    <property type="entry name" value="Tet_transcr_reg_TetR-rel_C_sf"/>
</dbReference>
<dbReference type="PANTHER" id="PTHR30055">
    <property type="entry name" value="HTH-TYPE TRANSCRIPTIONAL REGULATOR RUTR"/>
    <property type="match status" value="1"/>
</dbReference>
<evidence type="ECO:0000256" key="3">
    <source>
        <dbReference type="ARBA" id="ARBA00023163"/>
    </source>
</evidence>
<dbReference type="EMBL" id="JBHSYQ010000003">
    <property type="protein sequence ID" value="MFC6997615.1"/>
    <property type="molecule type" value="Genomic_DNA"/>
</dbReference>
<evidence type="ECO:0000256" key="1">
    <source>
        <dbReference type="ARBA" id="ARBA00023015"/>
    </source>
</evidence>
<dbReference type="Proteomes" id="UP001596405">
    <property type="component" value="Unassembled WGS sequence"/>
</dbReference>
<evidence type="ECO:0000256" key="2">
    <source>
        <dbReference type="ARBA" id="ARBA00023125"/>
    </source>
</evidence>
<dbReference type="Gene3D" id="1.10.357.10">
    <property type="entry name" value="Tetracycline Repressor, domain 2"/>
    <property type="match status" value="1"/>
</dbReference>
<accession>A0ABW2DJ13</accession>
<dbReference type="SUPFAM" id="SSF48498">
    <property type="entry name" value="Tetracyclin repressor-like, C-terminal domain"/>
    <property type="match status" value="1"/>
</dbReference>
<reference evidence="6" key="1">
    <citation type="journal article" date="2019" name="Int. J. Syst. Evol. Microbiol.">
        <title>The Global Catalogue of Microorganisms (GCM) 10K type strain sequencing project: providing services to taxonomists for standard genome sequencing and annotation.</title>
        <authorList>
            <consortium name="The Broad Institute Genomics Platform"/>
            <consortium name="The Broad Institute Genome Sequencing Center for Infectious Disease"/>
            <person name="Wu L."/>
            <person name="Ma J."/>
        </authorList>
    </citation>
    <scope>NUCLEOTIDE SEQUENCE [LARGE SCALE GENOMIC DNA]</scope>
    <source>
        <strain evidence="6">CGMCC 4.7393</strain>
    </source>
</reference>
<dbReference type="InterPro" id="IPR009057">
    <property type="entry name" value="Homeodomain-like_sf"/>
</dbReference>
<keyword evidence="2" id="KW-0238">DNA-binding</keyword>
<dbReference type="Pfam" id="PF00440">
    <property type="entry name" value="TetR_N"/>
    <property type="match status" value="1"/>
</dbReference>
<evidence type="ECO:0000259" key="4">
    <source>
        <dbReference type="Pfam" id="PF00440"/>
    </source>
</evidence>
<dbReference type="SUPFAM" id="SSF46689">
    <property type="entry name" value="Homeodomain-like"/>
    <property type="match status" value="1"/>
</dbReference>
<dbReference type="RefSeq" id="WP_074988338.1">
    <property type="nucleotide sequence ID" value="NZ_JBHSYQ010000003.1"/>
</dbReference>
<gene>
    <name evidence="5" type="ORF">ACFQHR_08260</name>
</gene>
<proteinExistence type="predicted"/>
<keyword evidence="6" id="KW-1185">Reference proteome</keyword>
<evidence type="ECO:0000313" key="6">
    <source>
        <dbReference type="Proteomes" id="UP001596405"/>
    </source>
</evidence>
<dbReference type="InterPro" id="IPR050109">
    <property type="entry name" value="HTH-type_TetR-like_transc_reg"/>
</dbReference>
<dbReference type="PANTHER" id="PTHR30055:SF234">
    <property type="entry name" value="HTH-TYPE TRANSCRIPTIONAL REGULATOR BETI"/>
    <property type="match status" value="1"/>
</dbReference>
<organism evidence="5 6">
    <name type="scientific">Rufibacter roseus</name>
    <dbReference type="NCBI Taxonomy" id="1567108"/>
    <lineage>
        <taxon>Bacteria</taxon>
        <taxon>Pseudomonadati</taxon>
        <taxon>Bacteroidota</taxon>
        <taxon>Cytophagia</taxon>
        <taxon>Cytophagales</taxon>
        <taxon>Hymenobacteraceae</taxon>
        <taxon>Rufibacter</taxon>
    </lineage>
</organism>
<keyword evidence="3" id="KW-0804">Transcription</keyword>